<dbReference type="InterPro" id="IPR051172">
    <property type="entry name" value="Chlamydia_OmcB"/>
</dbReference>
<keyword evidence="3" id="KW-1185">Reference proteome</keyword>
<dbReference type="RefSeq" id="WP_213117200.1">
    <property type="nucleotide sequence ID" value="NZ_JAGYPF010000002.1"/>
</dbReference>
<proteinExistence type="predicted"/>
<gene>
    <name evidence="2" type="ORF">KHA99_09430</name>
</gene>
<comment type="caution">
    <text evidence="2">The sequence shown here is derived from an EMBL/GenBank/DDBJ whole genome shotgun (WGS) entry which is preliminary data.</text>
</comment>
<sequence length="240" mass="24476">MSLPGIPNITPTISLSVGQTVPLLLASVALEELALAHVLNAEAEKLQLVLGTLTPTRTTFSPATVSLSNLLDIDASVQRTLRDVIKKEMLLEFKFENILDLIPTITTTPGGGGVGTLTMMKTAAPNPVSVGQLLTYTIVVSNTGTAPLTNLLISEPIPAGTNLVSTNAPAGFTTTETPAGNPTLVTFTTPSLAPLSSATITVVIRVLGSAGPTVTNIATAIADGVAPVTATTTVTVQRGG</sequence>
<dbReference type="Proteomes" id="UP000679749">
    <property type="component" value="Unassembled WGS sequence"/>
</dbReference>
<dbReference type="InterPro" id="IPR001434">
    <property type="entry name" value="OmcB-like_DUF11"/>
</dbReference>
<accession>A0A942YU86</accession>
<evidence type="ECO:0000313" key="2">
    <source>
        <dbReference type="EMBL" id="MBS4212667.1"/>
    </source>
</evidence>
<dbReference type="PANTHER" id="PTHR34819:SF5">
    <property type="entry name" value="CONSERVED REPEAT DOMAIN PROTEIN"/>
    <property type="match status" value="1"/>
</dbReference>
<protein>
    <submittedName>
        <fullName evidence="2">DUF11 domain-containing protein</fullName>
    </submittedName>
</protein>
<feature type="domain" description="DUF11" evidence="1">
    <location>
        <begin position="117"/>
        <end position="222"/>
    </location>
</feature>
<dbReference type="InterPro" id="IPR058705">
    <property type="entry name" value="A_ENA"/>
</dbReference>
<evidence type="ECO:0000313" key="3">
    <source>
        <dbReference type="Proteomes" id="UP000679749"/>
    </source>
</evidence>
<dbReference type="Pfam" id="PF26595">
    <property type="entry name" value="A_ENA"/>
    <property type="match status" value="1"/>
</dbReference>
<reference evidence="2" key="1">
    <citation type="submission" date="2021-05" db="EMBL/GenBank/DDBJ databases">
        <title>Novel Bacillus species.</title>
        <authorList>
            <person name="Liu G."/>
        </authorList>
    </citation>
    <scope>NUCLEOTIDE SEQUENCE</scope>
    <source>
        <strain evidence="2">FJAT-49825</strain>
    </source>
</reference>
<dbReference type="EMBL" id="JAGYPF010000002">
    <property type="protein sequence ID" value="MBS4212667.1"/>
    <property type="molecule type" value="Genomic_DNA"/>
</dbReference>
<dbReference type="AlphaFoldDB" id="A0A942YU86"/>
<dbReference type="PANTHER" id="PTHR34819">
    <property type="entry name" value="LARGE CYSTEINE-RICH PERIPLASMIC PROTEIN OMCB"/>
    <property type="match status" value="1"/>
</dbReference>
<organism evidence="2 3">
    <name type="scientific">Neobacillus rhizophilus</name>
    <dbReference type="NCBI Taxonomy" id="2833579"/>
    <lineage>
        <taxon>Bacteria</taxon>
        <taxon>Bacillati</taxon>
        <taxon>Bacillota</taxon>
        <taxon>Bacilli</taxon>
        <taxon>Bacillales</taxon>
        <taxon>Bacillaceae</taxon>
        <taxon>Neobacillus</taxon>
    </lineage>
</organism>
<evidence type="ECO:0000259" key="1">
    <source>
        <dbReference type="Pfam" id="PF01345"/>
    </source>
</evidence>
<dbReference type="Pfam" id="PF01345">
    <property type="entry name" value="DUF11"/>
    <property type="match status" value="1"/>
</dbReference>
<name>A0A942YU86_9BACI</name>
<dbReference type="NCBIfam" id="TIGR01451">
    <property type="entry name" value="B_ant_repeat"/>
    <property type="match status" value="1"/>
</dbReference>
<dbReference type="InterPro" id="IPR047589">
    <property type="entry name" value="DUF11_rpt"/>
</dbReference>